<gene>
    <name evidence="1" type="ORF">PG994_012658</name>
</gene>
<dbReference type="RefSeq" id="XP_066710215.1">
    <property type="nucleotide sequence ID" value="XM_066864067.1"/>
</dbReference>
<keyword evidence="2" id="KW-1185">Reference proteome</keyword>
<dbReference type="GeneID" id="92097130"/>
<dbReference type="EMBL" id="JAQQWL010000012">
    <property type="protein sequence ID" value="KAK8043820.1"/>
    <property type="molecule type" value="Genomic_DNA"/>
</dbReference>
<dbReference type="Proteomes" id="UP001480595">
    <property type="component" value="Unassembled WGS sequence"/>
</dbReference>
<sequence>MEMDWELEMCRVLDMQAAGPNQTIAMLPLQWKSGWRPAIVQALLKEATQATVPGKLPQLQFSVPGALVWQDYDLTLEKVLTGNGTPPTTVPTQERVLAYKCFEFVKIWCARRAALYAAHQEALFRATFSDEKVEALRVCETVAQLRAVIDGLVDEEL</sequence>
<proteinExistence type="predicted"/>
<reference evidence="1 2" key="1">
    <citation type="submission" date="2023-01" db="EMBL/GenBank/DDBJ databases">
        <title>Analysis of 21 Apiospora genomes using comparative genomics revels a genus with tremendous synthesis potential of carbohydrate active enzymes and secondary metabolites.</title>
        <authorList>
            <person name="Sorensen T."/>
        </authorList>
    </citation>
    <scope>NUCLEOTIDE SEQUENCE [LARGE SCALE GENOMIC DNA]</scope>
    <source>
        <strain evidence="1 2">CBS 135458</strain>
    </source>
</reference>
<evidence type="ECO:0000313" key="2">
    <source>
        <dbReference type="Proteomes" id="UP001480595"/>
    </source>
</evidence>
<comment type="caution">
    <text evidence="1">The sequence shown here is derived from an EMBL/GenBank/DDBJ whole genome shotgun (WGS) entry which is preliminary data.</text>
</comment>
<name>A0ABR1TCY9_9PEZI</name>
<organism evidence="1 2">
    <name type="scientific">Apiospora phragmitis</name>
    <dbReference type="NCBI Taxonomy" id="2905665"/>
    <lineage>
        <taxon>Eukaryota</taxon>
        <taxon>Fungi</taxon>
        <taxon>Dikarya</taxon>
        <taxon>Ascomycota</taxon>
        <taxon>Pezizomycotina</taxon>
        <taxon>Sordariomycetes</taxon>
        <taxon>Xylariomycetidae</taxon>
        <taxon>Amphisphaeriales</taxon>
        <taxon>Apiosporaceae</taxon>
        <taxon>Apiospora</taxon>
    </lineage>
</organism>
<evidence type="ECO:0000313" key="1">
    <source>
        <dbReference type="EMBL" id="KAK8043820.1"/>
    </source>
</evidence>
<protein>
    <submittedName>
        <fullName evidence="1">Uncharacterized protein</fullName>
    </submittedName>
</protein>
<accession>A0ABR1TCY9</accession>